<proteinExistence type="predicted"/>
<keyword evidence="1" id="KW-0812">Transmembrane</keyword>
<accession>A0A8S5LUP0</accession>
<keyword evidence="1" id="KW-0472">Membrane</keyword>
<sequence length="41" mass="4475">MRKLLDWMLAADEHGDSPIGLIVAVATFLICMYAIACMPGH</sequence>
<evidence type="ECO:0000256" key="1">
    <source>
        <dbReference type="SAM" id="Phobius"/>
    </source>
</evidence>
<feature type="transmembrane region" description="Helical" evidence="1">
    <location>
        <begin position="20"/>
        <end position="38"/>
    </location>
</feature>
<organism evidence="2">
    <name type="scientific">Podoviridae sp. ctrub15</name>
    <dbReference type="NCBI Taxonomy" id="2826581"/>
    <lineage>
        <taxon>Viruses</taxon>
        <taxon>Duplodnaviria</taxon>
        <taxon>Heunggongvirae</taxon>
        <taxon>Uroviricota</taxon>
        <taxon>Caudoviricetes</taxon>
    </lineage>
</organism>
<protein>
    <submittedName>
        <fullName evidence="2">Uncharacterized protein</fullName>
    </submittedName>
</protein>
<keyword evidence="1" id="KW-1133">Transmembrane helix</keyword>
<evidence type="ECO:0000313" key="2">
    <source>
        <dbReference type="EMBL" id="DAD73716.1"/>
    </source>
</evidence>
<dbReference type="EMBL" id="BK014743">
    <property type="protein sequence ID" value="DAD73716.1"/>
    <property type="molecule type" value="Genomic_DNA"/>
</dbReference>
<reference evidence="2" key="1">
    <citation type="journal article" date="2021" name="Proc. Natl. Acad. Sci. U.S.A.">
        <title>A Catalog of Tens of Thousands of Viruses from Human Metagenomes Reveals Hidden Associations with Chronic Diseases.</title>
        <authorList>
            <person name="Tisza M.J."/>
            <person name="Buck C.B."/>
        </authorList>
    </citation>
    <scope>NUCLEOTIDE SEQUENCE</scope>
    <source>
        <strain evidence="2">Ctrub15</strain>
    </source>
</reference>
<name>A0A8S5LUP0_9CAUD</name>